<comment type="caution">
    <text evidence="4">The sequence shown here is derived from an EMBL/GenBank/DDBJ whole genome shotgun (WGS) entry which is preliminary data.</text>
</comment>
<dbReference type="Pfam" id="PF01551">
    <property type="entry name" value="Peptidase_M23"/>
    <property type="match status" value="1"/>
</dbReference>
<protein>
    <submittedName>
        <fullName evidence="4">Peptidase M23-like protein</fullName>
    </submittedName>
</protein>
<dbReference type="EMBL" id="RKHK01000001">
    <property type="protein sequence ID" value="ROR73767.1"/>
    <property type="molecule type" value="Genomic_DNA"/>
</dbReference>
<sequence length="334" mass="35206">MPHPAPAAPPTRRQLREARQRAAEGQAQAVATVIATVPAPNREHTGHADDTATEVFLPSRRAMRAQRQATAAPAKRSHGQLLSRGALLSALGALTIVIPVAGLPTSGDTAGAQTNPIQGVAVTALEALGTPSNNSTPALLADPAAAGRAAAMELSRTVGEAPSQCGSGTTPASGTRAAFETEISDQVVMPLQQGTYRHTSGYGTRNDPFRRGYSFHTGTDFAAPLGTPIHAVADGVVDYVGYGRDGRSNMLVILRHEIRGETFWTWNVHMYAPGIFVHEGQEVRAGEVIAEVGNNGFSTGPHLHFEVHVDEDLTTVEPLAWLEEHGAVDVSEVC</sequence>
<feature type="domain" description="M23ase beta-sheet core" evidence="3">
    <location>
        <begin position="215"/>
        <end position="311"/>
    </location>
</feature>
<dbReference type="PANTHER" id="PTHR21666">
    <property type="entry name" value="PEPTIDASE-RELATED"/>
    <property type="match status" value="1"/>
</dbReference>
<evidence type="ECO:0000259" key="3">
    <source>
        <dbReference type="Pfam" id="PF01551"/>
    </source>
</evidence>
<proteinExistence type="predicted"/>
<dbReference type="InterPro" id="IPR050570">
    <property type="entry name" value="Cell_wall_metabolism_enzyme"/>
</dbReference>
<dbReference type="Gene3D" id="2.70.70.10">
    <property type="entry name" value="Glucose Permease (Domain IIA)"/>
    <property type="match status" value="1"/>
</dbReference>
<evidence type="ECO:0000313" key="5">
    <source>
        <dbReference type="Proteomes" id="UP000280668"/>
    </source>
</evidence>
<dbReference type="Proteomes" id="UP000280668">
    <property type="component" value="Unassembled WGS sequence"/>
</dbReference>
<dbReference type="InterPro" id="IPR016047">
    <property type="entry name" value="M23ase_b-sheet_dom"/>
</dbReference>
<evidence type="ECO:0000256" key="1">
    <source>
        <dbReference type="ARBA" id="ARBA00022729"/>
    </source>
</evidence>
<feature type="region of interest" description="Disordered" evidence="2">
    <location>
        <begin position="1"/>
        <end position="28"/>
    </location>
</feature>
<organism evidence="4 5">
    <name type="scientific">Bogoriella caseilytica</name>
    <dbReference type="NCBI Taxonomy" id="56055"/>
    <lineage>
        <taxon>Bacteria</taxon>
        <taxon>Bacillati</taxon>
        <taxon>Actinomycetota</taxon>
        <taxon>Actinomycetes</taxon>
        <taxon>Micrococcales</taxon>
        <taxon>Bogoriellaceae</taxon>
        <taxon>Bogoriella</taxon>
    </lineage>
</organism>
<reference evidence="4 5" key="1">
    <citation type="submission" date="2018-11" db="EMBL/GenBank/DDBJ databases">
        <title>Sequencing the genomes of 1000 actinobacteria strains.</title>
        <authorList>
            <person name="Klenk H.-P."/>
        </authorList>
    </citation>
    <scope>NUCLEOTIDE SEQUENCE [LARGE SCALE GENOMIC DNA]</scope>
    <source>
        <strain evidence="4 5">DSM 11294</strain>
    </source>
</reference>
<dbReference type="SUPFAM" id="SSF51261">
    <property type="entry name" value="Duplicated hybrid motif"/>
    <property type="match status" value="1"/>
</dbReference>
<dbReference type="OrthoDB" id="1099523at2"/>
<dbReference type="PANTHER" id="PTHR21666:SF289">
    <property type="entry name" value="L-ALA--D-GLU ENDOPEPTIDASE"/>
    <property type="match status" value="1"/>
</dbReference>
<evidence type="ECO:0000256" key="2">
    <source>
        <dbReference type="SAM" id="MobiDB-lite"/>
    </source>
</evidence>
<dbReference type="AlphaFoldDB" id="A0A3N2BEU4"/>
<keyword evidence="5" id="KW-1185">Reference proteome</keyword>
<dbReference type="InterPro" id="IPR011055">
    <property type="entry name" value="Dup_hybrid_motif"/>
</dbReference>
<accession>A0A3N2BEU4</accession>
<gene>
    <name evidence="4" type="ORF">EDD31_2155</name>
</gene>
<keyword evidence="1" id="KW-0732">Signal</keyword>
<name>A0A3N2BEU4_9MICO</name>
<evidence type="ECO:0000313" key="4">
    <source>
        <dbReference type="EMBL" id="ROR73767.1"/>
    </source>
</evidence>
<dbReference type="GO" id="GO:0004222">
    <property type="term" value="F:metalloendopeptidase activity"/>
    <property type="evidence" value="ECO:0007669"/>
    <property type="project" value="TreeGrafter"/>
</dbReference>
<dbReference type="CDD" id="cd12797">
    <property type="entry name" value="M23_peptidase"/>
    <property type="match status" value="1"/>
</dbReference>